<dbReference type="AlphaFoldDB" id="A0A8J3AEH0"/>
<dbReference type="RefSeq" id="WP_188354476.1">
    <property type="nucleotide sequence ID" value="NZ_BMDH01000001.1"/>
</dbReference>
<sequence length="97" mass="10794">MALQHCDDNDINALADILSEAGCEYAAKNILNQMNDAGEFDAAVAIFIAEALKNSVSIPRTLYDDIISCYSLNPLDMDYCPRMFNGMKQLEENKLVK</sequence>
<dbReference type="EMBL" id="BMDH01000001">
    <property type="protein sequence ID" value="GGI12838.1"/>
    <property type="molecule type" value="Genomic_DNA"/>
</dbReference>
<comment type="caution">
    <text evidence="1">The sequence shown here is derived from an EMBL/GenBank/DDBJ whole genome shotgun (WGS) entry which is preliminary data.</text>
</comment>
<evidence type="ECO:0000313" key="1">
    <source>
        <dbReference type="EMBL" id="GGI12838.1"/>
    </source>
</evidence>
<protein>
    <submittedName>
        <fullName evidence="1">Uncharacterized protein</fullName>
    </submittedName>
</protein>
<dbReference type="Proteomes" id="UP000619536">
    <property type="component" value="Unassembled WGS sequence"/>
</dbReference>
<proteinExistence type="predicted"/>
<reference evidence="1" key="2">
    <citation type="submission" date="2020-09" db="EMBL/GenBank/DDBJ databases">
        <authorList>
            <person name="Sun Q."/>
            <person name="Sedlacek I."/>
        </authorList>
    </citation>
    <scope>NUCLEOTIDE SEQUENCE</scope>
    <source>
        <strain evidence="1">CCM 8606</strain>
    </source>
</reference>
<accession>A0A8J3AEH0</accession>
<name>A0A8J3AEH0_9BIFI</name>
<keyword evidence="2" id="KW-1185">Reference proteome</keyword>
<reference evidence="1" key="1">
    <citation type="journal article" date="2014" name="Int. J. Syst. Evol. Microbiol.">
        <title>Complete genome sequence of Corynebacterium casei LMG S-19264T (=DSM 44701T), isolated from a smear-ripened cheese.</title>
        <authorList>
            <consortium name="US DOE Joint Genome Institute (JGI-PGF)"/>
            <person name="Walter F."/>
            <person name="Albersmeier A."/>
            <person name="Kalinowski J."/>
            <person name="Ruckert C."/>
        </authorList>
    </citation>
    <scope>NUCLEOTIDE SEQUENCE</scope>
    <source>
        <strain evidence="1">CCM 8606</strain>
    </source>
</reference>
<organism evidence="1 2">
    <name type="scientific">Galliscardovia ingluviei</name>
    <dbReference type="NCBI Taxonomy" id="1769422"/>
    <lineage>
        <taxon>Bacteria</taxon>
        <taxon>Bacillati</taxon>
        <taxon>Actinomycetota</taxon>
        <taxon>Actinomycetes</taxon>
        <taxon>Bifidobacteriales</taxon>
        <taxon>Bifidobacteriaceae</taxon>
        <taxon>Galliscardovia</taxon>
    </lineage>
</organism>
<evidence type="ECO:0000313" key="2">
    <source>
        <dbReference type="Proteomes" id="UP000619536"/>
    </source>
</evidence>
<gene>
    <name evidence="1" type="ORF">GCM10007377_02960</name>
</gene>